<gene>
    <name evidence="4" type="ORF">GIY23_20330</name>
</gene>
<keyword evidence="1" id="KW-0812">Transmembrane</keyword>
<protein>
    <submittedName>
        <fullName evidence="4">MCE family protein</fullName>
    </submittedName>
</protein>
<dbReference type="InterPro" id="IPR003399">
    <property type="entry name" value="Mce/MlaD"/>
</dbReference>
<organism evidence="4 5">
    <name type="scientific">Allosaccharopolyspora coralli</name>
    <dbReference type="NCBI Taxonomy" id="2665642"/>
    <lineage>
        <taxon>Bacteria</taxon>
        <taxon>Bacillati</taxon>
        <taxon>Actinomycetota</taxon>
        <taxon>Actinomycetes</taxon>
        <taxon>Pseudonocardiales</taxon>
        <taxon>Pseudonocardiaceae</taxon>
        <taxon>Allosaccharopolyspora</taxon>
    </lineage>
</organism>
<feature type="domain" description="Mce/MlaD" evidence="2">
    <location>
        <begin position="38"/>
        <end position="111"/>
    </location>
</feature>
<keyword evidence="1" id="KW-1133">Transmembrane helix</keyword>
<proteinExistence type="predicted"/>
<dbReference type="GO" id="GO:0005576">
    <property type="term" value="C:extracellular region"/>
    <property type="evidence" value="ECO:0007669"/>
    <property type="project" value="TreeGrafter"/>
</dbReference>
<dbReference type="PANTHER" id="PTHR33371">
    <property type="entry name" value="INTERMEMBRANE PHOSPHOLIPID TRANSPORT SYSTEM BINDING PROTEIN MLAD-RELATED"/>
    <property type="match status" value="1"/>
</dbReference>
<dbReference type="Pfam" id="PF11887">
    <property type="entry name" value="Mce4_CUP1"/>
    <property type="match status" value="1"/>
</dbReference>
<keyword evidence="5" id="KW-1185">Reference proteome</keyword>
<keyword evidence="1" id="KW-0472">Membrane</keyword>
<dbReference type="InterPro" id="IPR024516">
    <property type="entry name" value="Mce_C"/>
</dbReference>
<feature type="transmembrane region" description="Helical" evidence="1">
    <location>
        <begin position="12"/>
        <end position="30"/>
    </location>
</feature>
<dbReference type="Pfam" id="PF02470">
    <property type="entry name" value="MlaD"/>
    <property type="match status" value="1"/>
</dbReference>
<evidence type="ECO:0000313" key="4">
    <source>
        <dbReference type="EMBL" id="QGK71549.1"/>
    </source>
</evidence>
<accession>A0A5Q3QJB4</accession>
<reference evidence="5" key="1">
    <citation type="submission" date="2019-11" db="EMBL/GenBank/DDBJ databases">
        <title>The complete genome sequence of Saccharopolyspora sp. E2A.</title>
        <authorList>
            <person name="Zhang G."/>
        </authorList>
    </citation>
    <scope>NUCLEOTIDE SEQUENCE [LARGE SCALE GENOMIC DNA]</scope>
    <source>
        <strain evidence="5">E2A</strain>
    </source>
</reference>
<sequence length="326" mass="35635">MMSFQKRDPLKIGVAGVLVLVLGFFAAMNYQDLPLIGGKTYEAHFSEAAGLKADNEVRVAGVKVGTVRDVELEGDHVLVTFDVDQGWVGDNSSAAIKIKTLLGQKYLALEPKGLEELSTSEPIPMERTMAPYDVVEAFQGLSQTVDQVDTNQLADSFRVMSDTFSDTPDEVRGALDGLSALSQTIAKRDDELRKLLENTSQVSKTVSDRNAEFEKLLADGNLLLQEIRDRREAISGLLDGTRALSAELTGLVDDNQAQLGPTLQQLERVTGMLERNQESLDASIQKFEPFTRLFSNVLGNGRWFDTYICGLLPPAVGPINPEGCNP</sequence>
<evidence type="ECO:0000256" key="1">
    <source>
        <dbReference type="SAM" id="Phobius"/>
    </source>
</evidence>
<dbReference type="RefSeq" id="WP_154078123.1">
    <property type="nucleotide sequence ID" value="NZ_CP045929.1"/>
</dbReference>
<dbReference type="InterPro" id="IPR005693">
    <property type="entry name" value="Mce"/>
</dbReference>
<dbReference type="PANTHER" id="PTHR33371:SF18">
    <property type="entry name" value="MCE-FAMILY PROTEIN MCE3C"/>
    <property type="match status" value="1"/>
</dbReference>
<dbReference type="NCBIfam" id="TIGR00996">
    <property type="entry name" value="Mtu_fam_mce"/>
    <property type="match status" value="1"/>
</dbReference>
<dbReference type="KEGG" id="sace:GIY23_20330"/>
<name>A0A5Q3QJB4_9PSEU</name>
<dbReference type="EMBL" id="CP045929">
    <property type="protein sequence ID" value="QGK71549.1"/>
    <property type="molecule type" value="Genomic_DNA"/>
</dbReference>
<evidence type="ECO:0000313" key="5">
    <source>
        <dbReference type="Proteomes" id="UP000371041"/>
    </source>
</evidence>
<evidence type="ECO:0000259" key="3">
    <source>
        <dbReference type="Pfam" id="PF11887"/>
    </source>
</evidence>
<dbReference type="Proteomes" id="UP000371041">
    <property type="component" value="Chromosome"/>
</dbReference>
<feature type="domain" description="Mammalian cell entry C-terminal" evidence="3">
    <location>
        <begin position="115"/>
        <end position="305"/>
    </location>
</feature>
<dbReference type="PRINTS" id="PR01782">
    <property type="entry name" value="MCEVIRFACTOR"/>
</dbReference>
<dbReference type="InterPro" id="IPR052336">
    <property type="entry name" value="MlaD_Phospholipid_Transporter"/>
</dbReference>
<dbReference type="AlphaFoldDB" id="A0A5Q3QJB4"/>
<evidence type="ECO:0000259" key="2">
    <source>
        <dbReference type="Pfam" id="PF02470"/>
    </source>
</evidence>